<dbReference type="GO" id="GO:0000447">
    <property type="term" value="P:endonucleolytic cleavage in ITS1 to separate SSU-rRNA from 5.8S rRNA and LSU-rRNA from tricistronic rRNA transcript (SSU-rRNA, 5.8S rRNA, LSU-rRNA)"/>
    <property type="evidence" value="ECO:0007669"/>
    <property type="project" value="TreeGrafter"/>
</dbReference>
<proteinExistence type="inferred from homology"/>
<feature type="compositionally biased region" description="Basic and acidic residues" evidence="2">
    <location>
        <begin position="59"/>
        <end position="69"/>
    </location>
</feature>
<feature type="region of interest" description="Disordered" evidence="2">
    <location>
        <begin position="306"/>
        <end position="350"/>
    </location>
</feature>
<dbReference type="Proteomes" id="UP001159659">
    <property type="component" value="Unassembled WGS sequence"/>
</dbReference>
<dbReference type="InterPro" id="IPR024626">
    <property type="entry name" value="Kri1-like_C"/>
</dbReference>
<feature type="region of interest" description="Disordered" evidence="2">
    <location>
        <begin position="431"/>
        <end position="479"/>
    </location>
</feature>
<feature type="compositionally biased region" description="Acidic residues" evidence="2">
    <location>
        <begin position="435"/>
        <end position="445"/>
    </location>
</feature>
<feature type="compositionally biased region" description="Acidic residues" evidence="2">
    <location>
        <begin position="70"/>
        <end position="86"/>
    </location>
</feature>
<feature type="compositionally biased region" description="Basic and acidic residues" evidence="2">
    <location>
        <begin position="316"/>
        <end position="350"/>
    </location>
</feature>
<feature type="compositionally biased region" description="Basic and acidic residues" evidence="2">
    <location>
        <begin position="621"/>
        <end position="657"/>
    </location>
</feature>
<sequence>MGSSYKSSKASTVATQHDNDELLVTKGSLTSTRSNSPEILLQVNQKFARSFEERKRKEELLTLEKRGLNDNDDDESESETEDEDGEELTRELDSNIRKTLKLIRTKNPAIYNSSITFFRQSETSQVSDKDADAGGVKIKKEKNVAPLYYKDMVRQQAIAGDVSGSDDNDDNDDDDDDEKPVQTYAEEQAEIKKTFLASLEENEEGDDETNELDGGLFTMRKKNRGEQKQENEDYREFTSKYGSKLKKGEIDPDKFLEHYLSSEGWKDKTAVVPHYDEIVKEDEEDADALEKAEEFEHSYNFRFEEQGSSVIQTHARHIDDTMRREDDSRKRNRAERKERKALERQKKEEELRRLKNLKQAEIEQKLKKVARLMGEEEGTAGLKAEDLEGDFDPDEYDKRMQAVFNEQYYDEDDDMEKPTWDEDEDKELFAGLPVDLEEEEGDAEGDATLREEAEVEGDDKEKQALVEEDEEGQDGEEAPKHLKLTMNEIQRQKQKYLDELYSLDYEDLIGDIKCRFKYRQVQNNDFGLTVDEIMAADDSELKQLVSLKRMAPYADSEYFIDRKRLKNFKKSVRVAQEENRRRKYTKEPVDSKGIQKEEAEQPKKRKRSKKKKAMEEEANPEEDKTLSEEEKPIPKRAKVKSESAEPAAEKASVDIEKKKRRSKKKRSGEKNVHASTGLPTSRLESYKLLKTIKN</sequence>
<evidence type="ECO:0000256" key="2">
    <source>
        <dbReference type="SAM" id="MobiDB-lite"/>
    </source>
</evidence>
<evidence type="ECO:0000259" key="3">
    <source>
        <dbReference type="Pfam" id="PF12936"/>
    </source>
</evidence>
<feature type="compositionally biased region" description="Basic and acidic residues" evidence="2">
    <location>
        <begin position="575"/>
        <end position="602"/>
    </location>
</feature>
<gene>
    <name evidence="4" type="ORF">PFR002_LOCUS7085</name>
</gene>
<organism evidence="4 5">
    <name type="scientific">Peronospora farinosa</name>
    <dbReference type="NCBI Taxonomy" id="134698"/>
    <lineage>
        <taxon>Eukaryota</taxon>
        <taxon>Sar</taxon>
        <taxon>Stramenopiles</taxon>
        <taxon>Oomycota</taxon>
        <taxon>Peronosporomycetes</taxon>
        <taxon>Peronosporales</taxon>
        <taxon>Peronosporaceae</taxon>
        <taxon>Peronospora</taxon>
    </lineage>
</organism>
<feature type="region of interest" description="Disordered" evidence="2">
    <location>
        <begin position="570"/>
        <end position="694"/>
    </location>
</feature>
<feature type="region of interest" description="Disordered" evidence="2">
    <location>
        <begin position="375"/>
        <end position="394"/>
    </location>
</feature>
<dbReference type="AlphaFoldDB" id="A0AAV0UAL9"/>
<feature type="compositionally biased region" description="Basic residues" evidence="2">
    <location>
        <begin position="603"/>
        <end position="612"/>
    </location>
</feature>
<dbReference type="EMBL" id="CANTFK010000905">
    <property type="protein sequence ID" value="CAI5733103.1"/>
    <property type="molecule type" value="Genomic_DNA"/>
</dbReference>
<feature type="region of interest" description="Disordered" evidence="2">
    <location>
        <begin position="1"/>
        <end position="39"/>
    </location>
</feature>
<evidence type="ECO:0000313" key="4">
    <source>
        <dbReference type="EMBL" id="CAI5733103.1"/>
    </source>
</evidence>
<dbReference type="PANTHER" id="PTHR14490">
    <property type="entry name" value="ZINC FINGER, ZZ TYPE"/>
    <property type="match status" value="1"/>
</dbReference>
<dbReference type="GO" id="GO:0030686">
    <property type="term" value="C:90S preribosome"/>
    <property type="evidence" value="ECO:0007669"/>
    <property type="project" value="TreeGrafter"/>
</dbReference>
<comment type="caution">
    <text evidence="4">The sequence shown here is derived from an EMBL/GenBank/DDBJ whole genome shotgun (WGS) entry which is preliminary data.</text>
</comment>
<evidence type="ECO:0000313" key="5">
    <source>
        <dbReference type="Proteomes" id="UP001159659"/>
    </source>
</evidence>
<feature type="domain" description="Kri1-like C-terminal" evidence="3">
    <location>
        <begin position="492"/>
        <end position="574"/>
    </location>
</feature>
<dbReference type="InterPro" id="IPR018034">
    <property type="entry name" value="Kri1"/>
</dbReference>
<dbReference type="GO" id="GO:0005730">
    <property type="term" value="C:nucleolus"/>
    <property type="evidence" value="ECO:0007669"/>
    <property type="project" value="TreeGrafter"/>
</dbReference>
<feature type="compositionally biased region" description="Acidic residues" evidence="2">
    <location>
        <begin position="164"/>
        <end position="178"/>
    </location>
</feature>
<dbReference type="Pfam" id="PF05178">
    <property type="entry name" value="Kri1"/>
    <property type="match status" value="1"/>
</dbReference>
<evidence type="ECO:0000256" key="1">
    <source>
        <dbReference type="ARBA" id="ARBA00007473"/>
    </source>
</evidence>
<feature type="region of interest" description="Disordered" evidence="2">
    <location>
        <begin position="59"/>
        <end position="93"/>
    </location>
</feature>
<feature type="compositionally biased region" description="Polar residues" evidence="2">
    <location>
        <begin position="27"/>
        <end position="39"/>
    </location>
</feature>
<accession>A0AAV0UAL9</accession>
<dbReference type="PANTHER" id="PTHR14490:SF5">
    <property type="entry name" value="PROTEIN KRI1 HOMOLOG"/>
    <property type="match status" value="1"/>
</dbReference>
<feature type="compositionally biased region" description="Acidic residues" evidence="2">
    <location>
        <begin position="200"/>
        <end position="211"/>
    </location>
</feature>
<feature type="region of interest" description="Disordered" evidence="2">
    <location>
        <begin position="158"/>
        <end position="236"/>
    </location>
</feature>
<reference evidence="4" key="1">
    <citation type="submission" date="2022-12" db="EMBL/GenBank/DDBJ databases">
        <authorList>
            <person name="Webb A."/>
        </authorList>
    </citation>
    <scope>NUCLEOTIDE SEQUENCE</scope>
    <source>
        <strain evidence="4">Pf2</strain>
    </source>
</reference>
<feature type="compositionally biased region" description="Acidic residues" evidence="2">
    <location>
        <begin position="466"/>
        <end position="476"/>
    </location>
</feature>
<feature type="compositionally biased region" description="Polar residues" evidence="2">
    <location>
        <begin position="1"/>
        <end position="16"/>
    </location>
</feature>
<feature type="compositionally biased region" description="Basic and acidic residues" evidence="2">
    <location>
        <begin position="224"/>
        <end position="236"/>
    </location>
</feature>
<protein>
    <recommendedName>
        <fullName evidence="3">Kri1-like C-terminal domain-containing protein</fullName>
    </recommendedName>
</protein>
<feature type="compositionally biased region" description="Basic residues" evidence="2">
    <location>
        <begin position="658"/>
        <end position="667"/>
    </location>
</feature>
<name>A0AAV0UAL9_9STRA</name>
<dbReference type="Pfam" id="PF12936">
    <property type="entry name" value="Kri1_C"/>
    <property type="match status" value="1"/>
</dbReference>
<comment type="similarity">
    <text evidence="1">Belongs to the KRI1 family.</text>
</comment>
<feature type="compositionally biased region" description="Polar residues" evidence="2">
    <location>
        <begin position="673"/>
        <end position="683"/>
    </location>
</feature>